<dbReference type="SFLD" id="SFLDS00029">
    <property type="entry name" value="Radical_SAM"/>
    <property type="match status" value="1"/>
</dbReference>
<keyword evidence="4 9" id="KW-0949">S-adenosyl-L-methionine</keyword>
<evidence type="ECO:0000256" key="1">
    <source>
        <dbReference type="ARBA" id="ARBA00002918"/>
    </source>
</evidence>
<evidence type="ECO:0000256" key="3">
    <source>
        <dbReference type="ARBA" id="ARBA00022485"/>
    </source>
</evidence>
<proteinExistence type="inferred from homology"/>
<dbReference type="OrthoDB" id="9782387at2"/>
<evidence type="ECO:0000256" key="2">
    <source>
        <dbReference type="ARBA" id="ARBA00009777"/>
    </source>
</evidence>
<keyword evidence="9" id="KW-0963">Cytoplasm</keyword>
<dbReference type="GO" id="GO:0051539">
    <property type="term" value="F:4 iron, 4 sulfur cluster binding"/>
    <property type="evidence" value="ECO:0007669"/>
    <property type="project" value="UniProtKB-UniRule"/>
</dbReference>
<feature type="domain" description="Radical SAM core" evidence="10">
    <location>
        <begin position="13"/>
        <end position="233"/>
    </location>
</feature>
<keyword evidence="8 9" id="KW-0411">Iron-sulfur</keyword>
<comment type="subcellular location">
    <subcellularLocation>
        <location evidence="9">Cytoplasm</location>
    </subcellularLocation>
</comment>
<evidence type="ECO:0000313" key="11">
    <source>
        <dbReference type="EMBL" id="PVX49359.1"/>
    </source>
</evidence>
<keyword evidence="3 9" id="KW-0004">4Fe-4S</keyword>
<dbReference type="RefSeq" id="WP_116496983.1">
    <property type="nucleotide sequence ID" value="NZ_QENZ01000006.1"/>
</dbReference>
<dbReference type="GO" id="GO:0005737">
    <property type="term" value="C:cytoplasm"/>
    <property type="evidence" value="ECO:0007669"/>
    <property type="project" value="UniProtKB-SubCell"/>
</dbReference>
<dbReference type="AlphaFoldDB" id="A0A7L4UMJ9"/>
<evidence type="ECO:0000256" key="8">
    <source>
        <dbReference type="ARBA" id="ARBA00023014"/>
    </source>
</evidence>
<evidence type="ECO:0000256" key="4">
    <source>
        <dbReference type="ARBA" id="ARBA00022691"/>
    </source>
</evidence>
<comment type="cofactor">
    <cofactor evidence="9">
        <name>[4Fe-4S] cluster</name>
        <dbReference type="ChEBI" id="CHEBI:49883"/>
    </cofactor>
    <text evidence="9">Binds 1 [4Fe-4S] cluster. The cluster is coordinated with 3 cysteines and an exchangeable S-adenosyl-L-methionine.</text>
</comment>
<dbReference type="PANTHER" id="PTHR30352:SF5">
    <property type="entry name" value="PYRUVATE FORMATE-LYASE 1-ACTIVATING ENZYME"/>
    <property type="match status" value="1"/>
</dbReference>
<keyword evidence="5 9" id="KW-0479">Metal-binding</keyword>
<dbReference type="CDD" id="cd01335">
    <property type="entry name" value="Radical_SAM"/>
    <property type="match status" value="1"/>
</dbReference>
<comment type="function">
    <text evidence="1">Activation of pyruvate formate-lyase 1 under anaerobic conditions by generation of an organic free radical, using S-adenosylmethionine and reduced flavodoxin as cosubstrates to produce 5'-deoxy-adenosine.</text>
</comment>
<dbReference type="PROSITE" id="PS01087">
    <property type="entry name" value="RADICAL_ACTIVATING"/>
    <property type="match status" value="1"/>
</dbReference>
<evidence type="ECO:0000313" key="12">
    <source>
        <dbReference type="Proteomes" id="UP000251835"/>
    </source>
</evidence>
<comment type="catalytic activity">
    <reaction evidence="9">
        <text>glycyl-[formate C-acetyltransferase] + reduced [flavodoxin] + S-adenosyl-L-methionine = glycin-2-yl radical-[formate C-acetyltransferase] + semiquinone [flavodoxin] + 5'-deoxyadenosine + L-methionine + H(+)</text>
        <dbReference type="Rhea" id="RHEA:19225"/>
        <dbReference type="Rhea" id="RHEA-COMP:10622"/>
        <dbReference type="Rhea" id="RHEA-COMP:12190"/>
        <dbReference type="Rhea" id="RHEA-COMP:12191"/>
        <dbReference type="Rhea" id="RHEA-COMP:14480"/>
        <dbReference type="ChEBI" id="CHEBI:15378"/>
        <dbReference type="ChEBI" id="CHEBI:17319"/>
        <dbReference type="ChEBI" id="CHEBI:29947"/>
        <dbReference type="ChEBI" id="CHEBI:32722"/>
        <dbReference type="ChEBI" id="CHEBI:57618"/>
        <dbReference type="ChEBI" id="CHEBI:57844"/>
        <dbReference type="ChEBI" id="CHEBI:59789"/>
        <dbReference type="ChEBI" id="CHEBI:140311"/>
        <dbReference type="EC" id="1.97.1.4"/>
    </reaction>
</comment>
<dbReference type="Pfam" id="PF04055">
    <property type="entry name" value="Radical_SAM"/>
    <property type="match status" value="1"/>
</dbReference>
<dbReference type="InterPro" id="IPR013785">
    <property type="entry name" value="Aldolase_TIM"/>
</dbReference>
<evidence type="ECO:0000256" key="7">
    <source>
        <dbReference type="ARBA" id="ARBA00023004"/>
    </source>
</evidence>
<dbReference type="NCBIfam" id="TIGR02493">
    <property type="entry name" value="PFLA"/>
    <property type="match status" value="1"/>
</dbReference>
<dbReference type="EMBL" id="QENZ01000006">
    <property type="protein sequence ID" value="PVX49359.1"/>
    <property type="molecule type" value="Genomic_DNA"/>
</dbReference>
<comment type="caution">
    <text evidence="11">The sequence shown here is derived from an EMBL/GenBank/DDBJ whole genome shotgun (WGS) entry which is preliminary data.</text>
</comment>
<dbReference type="InterPro" id="IPR012838">
    <property type="entry name" value="PFL1_activating"/>
</dbReference>
<evidence type="ECO:0000259" key="10">
    <source>
        <dbReference type="PROSITE" id="PS51918"/>
    </source>
</evidence>
<dbReference type="SFLD" id="SFLDG01067">
    <property type="entry name" value="SPASM/twitch_domain_containing"/>
    <property type="match status" value="1"/>
</dbReference>
<dbReference type="PANTHER" id="PTHR30352">
    <property type="entry name" value="PYRUVATE FORMATE-LYASE-ACTIVATING ENZYME"/>
    <property type="match status" value="1"/>
</dbReference>
<dbReference type="Gene3D" id="3.20.20.70">
    <property type="entry name" value="Aldolase class I"/>
    <property type="match status" value="1"/>
</dbReference>
<gene>
    <name evidence="11" type="ORF">C7377_1772</name>
</gene>
<dbReference type="GO" id="GO:0046872">
    <property type="term" value="F:metal ion binding"/>
    <property type="evidence" value="ECO:0007669"/>
    <property type="project" value="UniProtKB-UniRule"/>
</dbReference>
<dbReference type="EC" id="1.97.1.4" evidence="9"/>
<dbReference type="InterPro" id="IPR058240">
    <property type="entry name" value="rSAM_sf"/>
</dbReference>
<keyword evidence="11" id="KW-0456">Lyase</keyword>
<comment type="function">
    <text evidence="9">Activation of pyruvate formate-lyase under anaerobic conditions by generation of an organic free radical, using S-adenosylmethionine and reduced flavodoxin as cosubstrates to produce 5'-deoxy-adenosine.</text>
</comment>
<comment type="similarity">
    <text evidence="2 9">Belongs to the organic radical-activating enzymes family.</text>
</comment>
<dbReference type="InterPro" id="IPR001989">
    <property type="entry name" value="Radical_activat_CS"/>
</dbReference>
<evidence type="ECO:0000256" key="6">
    <source>
        <dbReference type="ARBA" id="ARBA00023002"/>
    </source>
</evidence>
<accession>A0A7L4UMJ9</accession>
<dbReference type="GO" id="GO:0043365">
    <property type="term" value="F:[formate-C-acetyltransferase]-activating enzyme activity"/>
    <property type="evidence" value="ECO:0007669"/>
    <property type="project" value="UniProtKB-UniRule"/>
</dbReference>
<reference evidence="11 12" key="1">
    <citation type="submission" date="2018-05" db="EMBL/GenBank/DDBJ databases">
        <title>Genomic Encyclopedia of Type Strains, Phase IV (KMG-IV): sequencing the most valuable type-strain genomes for metagenomic binning, comparative biology and taxonomic classification.</title>
        <authorList>
            <person name="Goeker M."/>
        </authorList>
    </citation>
    <scope>NUCLEOTIDE SEQUENCE [LARGE SCALE GENOMIC DNA]</scope>
    <source>
        <strain evidence="11 12">DSM 28579</strain>
    </source>
</reference>
<dbReference type="SFLD" id="SFLDG01066">
    <property type="entry name" value="organic_radical-activating_enz"/>
    <property type="match status" value="1"/>
</dbReference>
<keyword evidence="6 9" id="KW-0560">Oxidoreductase</keyword>
<protein>
    <recommendedName>
        <fullName evidence="9">Pyruvate formate-lyase-activating enzyme</fullName>
        <ecNumber evidence="9">1.97.1.4</ecNumber>
    </recommendedName>
</protein>
<keyword evidence="12" id="KW-1185">Reference proteome</keyword>
<dbReference type="GO" id="GO:0016829">
    <property type="term" value="F:lyase activity"/>
    <property type="evidence" value="ECO:0007669"/>
    <property type="project" value="UniProtKB-KW"/>
</dbReference>
<keyword evidence="7 9" id="KW-0408">Iron</keyword>
<keyword evidence="11" id="KW-0670">Pyruvate</keyword>
<dbReference type="Proteomes" id="UP000251835">
    <property type="component" value="Unassembled WGS sequence"/>
</dbReference>
<dbReference type="InterPro" id="IPR007197">
    <property type="entry name" value="rSAM"/>
</dbReference>
<sequence length="241" mass="27508">MLRVHSIESLGTYDGPGIRLIVFLQGCNFKCSYCANVDTIPLVGGDLMQIEDIVAMAINQKPFFGKKGGVTISGGEPLLQAKELIPLFKRLREENINTCIDTNGSVFNDSVKELLEYTDLVLLDIKHINEKDHVKITSKKNQPTLELAEYLKSKGKRTWLRYVLVPTLTDNEEDLNKLGKHFENFSNIEKLEIQPYHSLGVHKYEHMGLNYTLKDIKKNTPEQLNKAQNILEQYFKNIIVN</sequence>
<dbReference type="SUPFAM" id="SSF102114">
    <property type="entry name" value="Radical SAM enzymes"/>
    <property type="match status" value="1"/>
</dbReference>
<evidence type="ECO:0000256" key="9">
    <source>
        <dbReference type="RuleBase" id="RU362053"/>
    </source>
</evidence>
<dbReference type="InterPro" id="IPR034457">
    <property type="entry name" value="Organic_radical-activating"/>
</dbReference>
<dbReference type="PROSITE" id="PS51918">
    <property type="entry name" value="RADICAL_SAM"/>
    <property type="match status" value="1"/>
</dbReference>
<organism evidence="11 12">
    <name type="scientific">Balneicella halophila</name>
    <dbReference type="NCBI Taxonomy" id="1537566"/>
    <lineage>
        <taxon>Bacteria</taxon>
        <taxon>Pseudomonadati</taxon>
        <taxon>Bacteroidota</taxon>
        <taxon>Bacteroidia</taxon>
        <taxon>Bacteroidales</taxon>
        <taxon>Balneicellaceae</taxon>
        <taxon>Balneicella</taxon>
    </lineage>
</organism>
<evidence type="ECO:0000256" key="5">
    <source>
        <dbReference type="ARBA" id="ARBA00022723"/>
    </source>
</evidence>
<name>A0A7L4UMJ9_BALHA</name>